<feature type="compositionally biased region" description="Low complexity" evidence="1">
    <location>
        <begin position="476"/>
        <end position="487"/>
    </location>
</feature>
<dbReference type="OrthoDB" id="219504at2"/>
<name>A0A5C6DK06_9BACT</name>
<dbReference type="AlphaFoldDB" id="A0A5C6DK06"/>
<evidence type="ECO:0000313" key="4">
    <source>
        <dbReference type="Proteomes" id="UP000319143"/>
    </source>
</evidence>
<protein>
    <submittedName>
        <fullName evidence="3">Uncharacterized protein</fullName>
    </submittedName>
</protein>
<dbReference type="EMBL" id="SJPV01000005">
    <property type="protein sequence ID" value="TWU37170.1"/>
    <property type="molecule type" value="Genomic_DNA"/>
</dbReference>
<keyword evidence="2" id="KW-1133">Transmembrane helix</keyword>
<reference evidence="3 4" key="1">
    <citation type="submission" date="2019-02" db="EMBL/GenBank/DDBJ databases">
        <title>Deep-cultivation of Planctomycetes and their phenomic and genomic characterization uncovers novel biology.</title>
        <authorList>
            <person name="Wiegand S."/>
            <person name="Jogler M."/>
            <person name="Boedeker C."/>
            <person name="Pinto D."/>
            <person name="Vollmers J."/>
            <person name="Rivas-Marin E."/>
            <person name="Kohn T."/>
            <person name="Peeters S.H."/>
            <person name="Heuer A."/>
            <person name="Rast P."/>
            <person name="Oberbeckmann S."/>
            <person name="Bunk B."/>
            <person name="Jeske O."/>
            <person name="Meyerdierks A."/>
            <person name="Storesund J.E."/>
            <person name="Kallscheuer N."/>
            <person name="Luecker S."/>
            <person name="Lage O.M."/>
            <person name="Pohl T."/>
            <person name="Merkel B.J."/>
            <person name="Hornburger P."/>
            <person name="Mueller R.-W."/>
            <person name="Bruemmer F."/>
            <person name="Labrenz M."/>
            <person name="Spormann A.M."/>
            <person name="Op Den Camp H."/>
            <person name="Overmann J."/>
            <person name="Amann R."/>
            <person name="Jetten M.S.M."/>
            <person name="Mascher T."/>
            <person name="Medema M.H."/>
            <person name="Devos D.P."/>
            <person name="Kaster A.-K."/>
            <person name="Ovreas L."/>
            <person name="Rohde M."/>
            <person name="Galperin M.Y."/>
            <person name="Jogler C."/>
        </authorList>
    </citation>
    <scope>NUCLEOTIDE SEQUENCE [LARGE SCALE GENOMIC DNA]</scope>
    <source>
        <strain evidence="3 4">Poly41</strain>
    </source>
</reference>
<comment type="caution">
    <text evidence="3">The sequence shown here is derived from an EMBL/GenBank/DDBJ whole genome shotgun (WGS) entry which is preliminary data.</text>
</comment>
<feature type="region of interest" description="Disordered" evidence="1">
    <location>
        <begin position="472"/>
        <end position="491"/>
    </location>
</feature>
<gene>
    <name evidence="3" type="ORF">Poly41_32970</name>
</gene>
<dbReference type="Proteomes" id="UP000319143">
    <property type="component" value="Unassembled WGS sequence"/>
</dbReference>
<evidence type="ECO:0000313" key="3">
    <source>
        <dbReference type="EMBL" id="TWU37170.1"/>
    </source>
</evidence>
<proteinExistence type="predicted"/>
<organism evidence="3 4">
    <name type="scientific">Novipirellula artificiosorum</name>
    <dbReference type="NCBI Taxonomy" id="2528016"/>
    <lineage>
        <taxon>Bacteria</taxon>
        <taxon>Pseudomonadati</taxon>
        <taxon>Planctomycetota</taxon>
        <taxon>Planctomycetia</taxon>
        <taxon>Pirellulales</taxon>
        <taxon>Pirellulaceae</taxon>
        <taxon>Novipirellula</taxon>
    </lineage>
</organism>
<evidence type="ECO:0000256" key="1">
    <source>
        <dbReference type="SAM" id="MobiDB-lite"/>
    </source>
</evidence>
<keyword evidence="2" id="KW-0812">Transmembrane</keyword>
<dbReference type="RefSeq" id="WP_146527436.1">
    <property type="nucleotide sequence ID" value="NZ_SJPV01000005.1"/>
</dbReference>
<sequence length="1037" mass="112288">MVRKLTHYLTALAALAVIAIVYQVLVVSWLRPPKIEAMAMAPRTELHADDTLGDLFPVGAWQRGKCKRLQTASGMLLFENLLQVSPDQWKLSPMTIVIGRGINGDSSGSPVVIESREGAEIRFTGSLDPMSGSAPPIKRGLIKGVVQISRLDPENPADSLYIRTANVEIDNQTIRTFEAIQMNLGRAKLIGRDLTIHLATAASSPMMQTESAALLDRMELIYLEELTLPLEGGGLWPATTSSAEASPNELNPQAGFYASKVAMQPAAVVNVECSGRVEYDFAINQLMLRNHVAMIHQIRGAATDRFDCDTVELTFRDPNNKEIPRNGPLDWITRVKATGAPLVADLPNLDLRLAAGQIDLQANRGLLRADGNQGIDVRRGGIHARLESIVYQYDPSSPETLGAIDARGLGIVQIEDPELPLRRIQWKDSFALRPLSATTAKSLDARFQMWIDGDVKTTLSDGGQFNANAIQGVLKPDPSSAPLASDPNSRRTLVPESLSASGLVHLDTAALAADTDELRLFFVDPDPSDLAMVDQSNPNQPATIRQLVAQPSTNSPTLVPGARQQPKVRGNVISAKLLLSDEGIQAKDLSVRGSVELIHTVQLGGQPMMAKLTGEELRLIDGGGEDVLHLGSGVDSPARIELGDGYFVGPVIQIRPSDNVVWINEAGELRIPSQALPNGLATDGFSGTASAMQFTSPPLCRWQGEMIFDGKKAVLTDGVEIEASLIHGRDPWRIAVDGDRMEILLDDGVEVRDLKTMRNATIQRIELTQSDSRPLLVEAIQHAADGLTEARHLLHAETLKLFPMTGEKLQAAKNANGASGSNRSAGAKLIGTGPGWYRCWTRGSLAESMPGKTATADPNDPTLSSIHLVFHDAMQADLANQTLDFFRGVRVGVRDVTSWDETFDAQTMDALSTGQSTLDCDQLKFAISPENQNQPRIPGLPARWEAQATGGVVFRNRSDRGLFECTATRAAYASGKELFTMHGAPNRPALYRHQPANGQPGMEGAVRTMTLNTKTMELENLQLEGVRMAAPPGMNPR</sequence>
<keyword evidence="4" id="KW-1185">Reference proteome</keyword>
<accession>A0A5C6DK06</accession>
<feature type="transmembrane region" description="Helical" evidence="2">
    <location>
        <begin position="7"/>
        <end position="30"/>
    </location>
</feature>
<evidence type="ECO:0000256" key="2">
    <source>
        <dbReference type="SAM" id="Phobius"/>
    </source>
</evidence>
<keyword evidence="2" id="KW-0472">Membrane</keyword>